<name>A0A2P5F2P3_TREOI</name>
<reference evidence="2" key="1">
    <citation type="submission" date="2016-06" db="EMBL/GenBank/DDBJ databases">
        <title>Parallel loss of symbiosis genes in relatives of nitrogen-fixing non-legume Parasponia.</title>
        <authorList>
            <person name="Van Velzen R."/>
            <person name="Holmer R."/>
            <person name="Bu F."/>
            <person name="Rutten L."/>
            <person name="Van Zeijl A."/>
            <person name="Liu W."/>
            <person name="Santuari L."/>
            <person name="Cao Q."/>
            <person name="Sharma T."/>
            <person name="Shen D."/>
            <person name="Roswanjaya Y."/>
            <person name="Wardhani T."/>
            <person name="Kalhor M.S."/>
            <person name="Jansen J."/>
            <person name="Van den Hoogen J."/>
            <person name="Gungor B."/>
            <person name="Hartog M."/>
            <person name="Hontelez J."/>
            <person name="Verver J."/>
            <person name="Yang W.-C."/>
            <person name="Schijlen E."/>
            <person name="Repin R."/>
            <person name="Schilthuizen M."/>
            <person name="Schranz E."/>
            <person name="Heidstra R."/>
            <person name="Miyata K."/>
            <person name="Fedorova E."/>
            <person name="Kohlen W."/>
            <person name="Bisseling T."/>
            <person name="Smit S."/>
            <person name="Geurts R."/>
        </authorList>
    </citation>
    <scope>NUCLEOTIDE SEQUENCE [LARGE SCALE GENOMIC DNA]</scope>
    <source>
        <strain evidence="2">cv. RG33-2</strain>
    </source>
</reference>
<sequence length="134" mass="15505">MTTATDVKAITGGINDRITRDDRLERRCRTWRSELLWSTHFWWLYKVRFFFIPRSLIRSAQSGMARRIEMRVLVGEEDGFVGLEEERTLKEMVMGLGGKVGCNFEKVLGVKLEEREILVVGLIGFVGCVISRDY</sequence>
<comment type="caution">
    <text evidence="1">The sequence shown here is derived from an EMBL/GenBank/DDBJ whole genome shotgun (WGS) entry which is preliminary data.</text>
</comment>
<organism evidence="1 2">
    <name type="scientific">Trema orientale</name>
    <name type="common">Charcoal tree</name>
    <name type="synonym">Celtis orientalis</name>
    <dbReference type="NCBI Taxonomy" id="63057"/>
    <lineage>
        <taxon>Eukaryota</taxon>
        <taxon>Viridiplantae</taxon>
        <taxon>Streptophyta</taxon>
        <taxon>Embryophyta</taxon>
        <taxon>Tracheophyta</taxon>
        <taxon>Spermatophyta</taxon>
        <taxon>Magnoliopsida</taxon>
        <taxon>eudicotyledons</taxon>
        <taxon>Gunneridae</taxon>
        <taxon>Pentapetalae</taxon>
        <taxon>rosids</taxon>
        <taxon>fabids</taxon>
        <taxon>Rosales</taxon>
        <taxon>Cannabaceae</taxon>
        <taxon>Trema</taxon>
    </lineage>
</organism>
<dbReference type="AlphaFoldDB" id="A0A2P5F2P3"/>
<keyword evidence="2" id="KW-1185">Reference proteome</keyword>
<dbReference type="OrthoDB" id="10272733at2759"/>
<proteinExistence type="predicted"/>
<dbReference type="EMBL" id="JXTC01000069">
    <property type="protein sequence ID" value="PON92064.1"/>
    <property type="molecule type" value="Genomic_DNA"/>
</dbReference>
<dbReference type="Proteomes" id="UP000237000">
    <property type="component" value="Unassembled WGS sequence"/>
</dbReference>
<dbReference type="InParanoid" id="A0A2P5F2P3"/>
<evidence type="ECO:0000313" key="2">
    <source>
        <dbReference type="Proteomes" id="UP000237000"/>
    </source>
</evidence>
<evidence type="ECO:0000313" key="1">
    <source>
        <dbReference type="EMBL" id="PON92064.1"/>
    </source>
</evidence>
<protein>
    <submittedName>
        <fullName evidence="1">Uncharacterized protein</fullName>
    </submittedName>
</protein>
<accession>A0A2P5F2P3</accession>
<gene>
    <name evidence="1" type="ORF">TorRG33x02_121360</name>
</gene>